<dbReference type="OrthoDB" id="10442037at2759"/>
<keyword evidence="2" id="KW-1185">Reference proteome</keyword>
<protein>
    <submittedName>
        <fullName evidence="1">Uncharacterized protein</fullName>
    </submittedName>
</protein>
<sequence>MSSVVKGLSCKTLIIQDNGRIINSEWRNLDGRDVLPGFILYSVVLDMALNQDPGSLSDEEIHQTCFLCGERLMHLTLSGIGLERAC</sequence>
<dbReference type="Proteomes" id="UP000243217">
    <property type="component" value="Unassembled WGS sequence"/>
</dbReference>
<proteinExistence type="predicted"/>
<reference evidence="1 2" key="1">
    <citation type="journal article" date="2014" name="Genome Biol. Evol.">
        <title>The secreted proteins of Achlya hypogyna and Thraustotheca clavata identify the ancestral oomycete secretome and reveal gene acquisitions by horizontal gene transfer.</title>
        <authorList>
            <person name="Misner I."/>
            <person name="Blouin N."/>
            <person name="Leonard G."/>
            <person name="Richards T.A."/>
            <person name="Lane C.E."/>
        </authorList>
    </citation>
    <scope>NUCLEOTIDE SEQUENCE [LARGE SCALE GENOMIC DNA]</scope>
    <source>
        <strain evidence="1 2">ATCC 34112</strain>
    </source>
</reference>
<accession>A0A1W0A6K7</accession>
<dbReference type="EMBL" id="JNBS01000407">
    <property type="protein sequence ID" value="OQS05885.1"/>
    <property type="molecule type" value="Genomic_DNA"/>
</dbReference>
<evidence type="ECO:0000313" key="1">
    <source>
        <dbReference type="EMBL" id="OQS05885.1"/>
    </source>
</evidence>
<dbReference type="AlphaFoldDB" id="A0A1W0A6K7"/>
<name>A0A1W0A6K7_9STRA</name>
<evidence type="ECO:0000313" key="2">
    <source>
        <dbReference type="Proteomes" id="UP000243217"/>
    </source>
</evidence>
<gene>
    <name evidence="1" type="ORF">THRCLA_20503</name>
</gene>
<comment type="caution">
    <text evidence="1">The sequence shown here is derived from an EMBL/GenBank/DDBJ whole genome shotgun (WGS) entry which is preliminary data.</text>
</comment>
<organism evidence="1 2">
    <name type="scientific">Thraustotheca clavata</name>
    <dbReference type="NCBI Taxonomy" id="74557"/>
    <lineage>
        <taxon>Eukaryota</taxon>
        <taxon>Sar</taxon>
        <taxon>Stramenopiles</taxon>
        <taxon>Oomycota</taxon>
        <taxon>Saprolegniomycetes</taxon>
        <taxon>Saprolegniales</taxon>
        <taxon>Achlyaceae</taxon>
        <taxon>Thraustotheca</taxon>
    </lineage>
</organism>